<evidence type="ECO:0000313" key="4">
    <source>
        <dbReference type="EMBL" id="MCU6790900.1"/>
    </source>
</evidence>
<dbReference type="InterPro" id="IPR029058">
    <property type="entry name" value="AB_hydrolase_fold"/>
</dbReference>
<name>A0ABT2U8I9_9BACL</name>
<dbReference type="RefSeq" id="WP_262682445.1">
    <property type="nucleotide sequence ID" value="NZ_JAOQIO010000007.1"/>
</dbReference>
<reference evidence="4 5" key="1">
    <citation type="submission" date="2022-09" db="EMBL/GenBank/DDBJ databases">
        <authorList>
            <person name="Han X.L."/>
            <person name="Wang Q."/>
            <person name="Lu T."/>
        </authorList>
    </citation>
    <scope>NUCLEOTIDE SEQUENCE [LARGE SCALE GENOMIC DNA]</scope>
    <source>
        <strain evidence="4 5">WQ 127069</strain>
    </source>
</reference>
<dbReference type="SUPFAM" id="SSF53474">
    <property type="entry name" value="alpha/beta-Hydrolases"/>
    <property type="match status" value="1"/>
</dbReference>
<protein>
    <submittedName>
        <fullName evidence="4">S9 family peptidase</fullName>
    </submittedName>
</protein>
<dbReference type="Gene3D" id="2.120.10.30">
    <property type="entry name" value="TolB, C-terminal domain"/>
    <property type="match status" value="1"/>
</dbReference>
<evidence type="ECO:0000256" key="2">
    <source>
        <dbReference type="ARBA" id="ARBA00022825"/>
    </source>
</evidence>
<proteinExistence type="predicted"/>
<dbReference type="PANTHER" id="PTHR42776">
    <property type="entry name" value="SERINE PEPTIDASE S9 FAMILY MEMBER"/>
    <property type="match status" value="1"/>
</dbReference>
<evidence type="ECO:0000313" key="5">
    <source>
        <dbReference type="Proteomes" id="UP001652445"/>
    </source>
</evidence>
<evidence type="ECO:0000259" key="3">
    <source>
        <dbReference type="Pfam" id="PF00326"/>
    </source>
</evidence>
<gene>
    <name evidence="4" type="ORF">OB236_02050</name>
</gene>
<dbReference type="Pfam" id="PF00326">
    <property type="entry name" value="Peptidase_S9"/>
    <property type="match status" value="1"/>
</dbReference>
<feature type="domain" description="Peptidase S9 prolyl oligopeptidase catalytic" evidence="3">
    <location>
        <begin position="442"/>
        <end position="653"/>
    </location>
</feature>
<keyword evidence="5" id="KW-1185">Reference proteome</keyword>
<sequence>MLLSTDLAQLTFLGAPSIHPREREKVVLAKARMDIDSDAYISHLVLWDTSTHTESVLLTAQQNAAGESTSDHSPRWSPGGERLAFIRKVGGNDELWLYDPSADTVRALTPKRKVKDFVWAPDGQTIAFTSREQEINATAYKVVRIRYKLDGEGVTNGYTHVFEVDVDTSAVSQISTLESDHGNPAYSKDGLKLYFTADYPNGLDLDKSPQLHVLEKADQTISVLTPEVKSISALVPLPDGSVLATGKQNTPNSAEFDQWFYVKDGIKAAWIEGNVDVPSGYHVIGDSKRTGLNTPIVHHAASRSIFFAATNAGRQSIYRLDTVSLRVSELPLSLNILAFDVESCSEHETVIVLVADTMDRPGELYRAVWNDQDAVQMEQITHCNEPLLERVPALEIREHSYTTRDGLSIQGWSMEPIKTDGGSYAGTILMIHGGPHLAYGHSFHFDFWYFASRGYRIVFCNPRGSYGYGQAFSHGVVGEWGSKDVQDILGFLEEPSVAGQSEAVAPLYVMGGSYGGYLVNWLIGHDHRFKAAVTERSICNLYSKIGNSDLGFQINLYELGGHSDLWNAEAYIMERSPIRYAEQVSTPVLILHGEQDHRCPIEQAEQWYLALKRLGKEAEFMRFPGASHAMASSGRPQQRTARLEAVADWFNKNA</sequence>
<dbReference type="InterPro" id="IPR011659">
    <property type="entry name" value="WD40"/>
</dbReference>
<dbReference type="EMBL" id="JAOQIO010000007">
    <property type="protein sequence ID" value="MCU6790900.1"/>
    <property type="molecule type" value="Genomic_DNA"/>
</dbReference>
<dbReference type="PANTHER" id="PTHR42776:SF4">
    <property type="entry name" value="ACYLAMINO-ACID-RELEASING ENZYME"/>
    <property type="match status" value="1"/>
</dbReference>
<comment type="caution">
    <text evidence="4">The sequence shown here is derived from an EMBL/GenBank/DDBJ whole genome shotgun (WGS) entry which is preliminary data.</text>
</comment>
<keyword evidence="2" id="KW-0720">Serine protease</keyword>
<keyword evidence="1" id="KW-0378">Hydrolase</keyword>
<keyword evidence="2" id="KW-0645">Protease</keyword>
<dbReference type="InterPro" id="IPR011042">
    <property type="entry name" value="6-blade_b-propeller_TolB-like"/>
</dbReference>
<accession>A0ABT2U8I9</accession>
<dbReference type="Proteomes" id="UP001652445">
    <property type="component" value="Unassembled WGS sequence"/>
</dbReference>
<dbReference type="Pfam" id="PF07676">
    <property type="entry name" value="PD40"/>
    <property type="match status" value="3"/>
</dbReference>
<dbReference type="InterPro" id="IPR001375">
    <property type="entry name" value="Peptidase_S9_cat"/>
</dbReference>
<evidence type="ECO:0000256" key="1">
    <source>
        <dbReference type="ARBA" id="ARBA00022801"/>
    </source>
</evidence>
<dbReference type="SUPFAM" id="SSF82171">
    <property type="entry name" value="DPP6 N-terminal domain-like"/>
    <property type="match status" value="1"/>
</dbReference>
<dbReference type="Gene3D" id="3.40.50.1820">
    <property type="entry name" value="alpha/beta hydrolase"/>
    <property type="match status" value="1"/>
</dbReference>
<organism evidence="4 5">
    <name type="scientific">Paenibacillus baimaensis</name>
    <dbReference type="NCBI Taxonomy" id="2982185"/>
    <lineage>
        <taxon>Bacteria</taxon>
        <taxon>Bacillati</taxon>
        <taxon>Bacillota</taxon>
        <taxon>Bacilli</taxon>
        <taxon>Bacillales</taxon>
        <taxon>Paenibacillaceae</taxon>
        <taxon>Paenibacillus</taxon>
    </lineage>
</organism>